<evidence type="ECO:0000313" key="3">
    <source>
        <dbReference type="Proteomes" id="UP000271573"/>
    </source>
</evidence>
<dbReference type="Gene3D" id="3.10.450.50">
    <property type="match status" value="1"/>
</dbReference>
<dbReference type="Pfam" id="PF13577">
    <property type="entry name" value="SnoaL_4"/>
    <property type="match status" value="1"/>
</dbReference>
<name>A0A3G9IXA4_9ACTN</name>
<reference evidence="2 3" key="1">
    <citation type="submission" date="2018-11" db="EMBL/GenBank/DDBJ databases">
        <title>Complete genome sequence of Nocardioides baekrokdamisoli strain KCTC 39748.</title>
        <authorList>
            <person name="Kang S.W."/>
            <person name="Lee K.C."/>
            <person name="Kim K.K."/>
            <person name="Kim J.S."/>
            <person name="Kim D.S."/>
            <person name="Ko S.H."/>
            <person name="Yang S.H."/>
            <person name="Shin Y.K."/>
            <person name="Lee J.S."/>
        </authorList>
    </citation>
    <scope>NUCLEOTIDE SEQUENCE [LARGE SCALE GENOMIC DNA]</scope>
    <source>
        <strain evidence="2 3">KCTC 39748</strain>
    </source>
</reference>
<proteinExistence type="predicted"/>
<sequence length="137" mass="15499">MDLAELSDRQEITDLITAYTRAVDQSKWDDLRNVFTDDAVLDYSSPGGPVGSLDEAIPFIRNLEGFSAWQHLIAQVSIELHGDKARATAYFFNPMTAPGPNDMTSVWLVGGYYHHQLVRTADGWRSRHMIDEIVWSK</sequence>
<dbReference type="EMBL" id="AP019307">
    <property type="protein sequence ID" value="BBH15908.1"/>
    <property type="molecule type" value="Genomic_DNA"/>
</dbReference>
<accession>A0A3G9IXA4</accession>
<dbReference type="InterPro" id="IPR037401">
    <property type="entry name" value="SnoaL-like"/>
</dbReference>
<protein>
    <recommendedName>
        <fullName evidence="1">SnoaL-like domain-containing protein</fullName>
    </recommendedName>
</protein>
<dbReference type="SUPFAM" id="SSF54427">
    <property type="entry name" value="NTF2-like"/>
    <property type="match status" value="1"/>
</dbReference>
<evidence type="ECO:0000259" key="1">
    <source>
        <dbReference type="Pfam" id="PF13577"/>
    </source>
</evidence>
<dbReference type="InterPro" id="IPR032710">
    <property type="entry name" value="NTF2-like_dom_sf"/>
</dbReference>
<organism evidence="2 3">
    <name type="scientific">Nocardioides baekrokdamisoli</name>
    <dbReference type="NCBI Taxonomy" id="1804624"/>
    <lineage>
        <taxon>Bacteria</taxon>
        <taxon>Bacillati</taxon>
        <taxon>Actinomycetota</taxon>
        <taxon>Actinomycetes</taxon>
        <taxon>Propionibacteriales</taxon>
        <taxon>Nocardioidaceae</taxon>
        <taxon>Nocardioides</taxon>
    </lineage>
</organism>
<feature type="domain" description="SnoaL-like" evidence="1">
    <location>
        <begin position="5"/>
        <end position="129"/>
    </location>
</feature>
<dbReference type="RefSeq" id="WP_125565926.1">
    <property type="nucleotide sequence ID" value="NZ_AP019307.1"/>
</dbReference>
<dbReference type="OrthoDB" id="981191at2"/>
<dbReference type="Proteomes" id="UP000271573">
    <property type="component" value="Chromosome"/>
</dbReference>
<dbReference type="KEGG" id="nbe:Back2_01950"/>
<keyword evidence="3" id="KW-1185">Reference proteome</keyword>
<dbReference type="AlphaFoldDB" id="A0A3G9IXA4"/>
<gene>
    <name evidence="2" type="primary">mmyY</name>
    <name evidence="2" type="ORF">Back2_01950</name>
</gene>
<evidence type="ECO:0000313" key="2">
    <source>
        <dbReference type="EMBL" id="BBH15908.1"/>
    </source>
</evidence>